<comment type="caution">
    <text evidence="2">The sequence shown here is derived from an EMBL/GenBank/DDBJ whole genome shotgun (WGS) entry which is preliminary data.</text>
</comment>
<feature type="compositionally biased region" description="Basic residues" evidence="1">
    <location>
        <begin position="182"/>
        <end position="191"/>
    </location>
</feature>
<feature type="region of interest" description="Disordered" evidence="1">
    <location>
        <begin position="97"/>
        <end position="214"/>
    </location>
</feature>
<dbReference type="Proteomes" id="UP000298061">
    <property type="component" value="Unassembled WGS sequence"/>
</dbReference>
<feature type="compositionally biased region" description="Basic and acidic residues" evidence="1">
    <location>
        <begin position="194"/>
        <end position="214"/>
    </location>
</feature>
<name>A0A4Z0A0I2_9AGAM</name>
<accession>A0A4Z0A0I2</accession>
<keyword evidence="3" id="KW-1185">Reference proteome</keyword>
<organism evidence="2 3">
    <name type="scientific">Hericium alpestre</name>
    <dbReference type="NCBI Taxonomy" id="135208"/>
    <lineage>
        <taxon>Eukaryota</taxon>
        <taxon>Fungi</taxon>
        <taxon>Dikarya</taxon>
        <taxon>Basidiomycota</taxon>
        <taxon>Agaricomycotina</taxon>
        <taxon>Agaricomycetes</taxon>
        <taxon>Russulales</taxon>
        <taxon>Hericiaceae</taxon>
        <taxon>Hericium</taxon>
    </lineage>
</organism>
<proteinExistence type="predicted"/>
<dbReference type="AlphaFoldDB" id="A0A4Z0A0I2"/>
<protein>
    <submittedName>
        <fullName evidence="2">Uncharacterized protein</fullName>
    </submittedName>
</protein>
<evidence type="ECO:0000313" key="2">
    <source>
        <dbReference type="EMBL" id="TFY79701.1"/>
    </source>
</evidence>
<gene>
    <name evidence="2" type="ORF">EWM64_g4315</name>
</gene>
<dbReference type="EMBL" id="SFCI01000455">
    <property type="protein sequence ID" value="TFY79701.1"/>
    <property type="molecule type" value="Genomic_DNA"/>
</dbReference>
<sequence length="245" mass="26716">MANNPLNDLLKRLTAEASRLHAHPYLAQAVVPGENVTGAVRLPVQTEEMQLTTAYFGTDAHALAESSQFRAPGDFAFCLETDLDMIVNAGSVSAARESGVQHTTERAIVSSAEERETPGRPELSPTPELSYPASPSVDGTLCDEDEFTHSPAGPCTAPMVGEADSGVAERKQEDTLNNQHSIKTKSRRNVSRKPMSEEARRKLRAKIKETKERGEDAANAFWEHLHGVCPGRKGSKREHGFRLGE</sequence>
<evidence type="ECO:0000256" key="1">
    <source>
        <dbReference type="SAM" id="MobiDB-lite"/>
    </source>
</evidence>
<reference evidence="2 3" key="1">
    <citation type="submission" date="2019-02" db="EMBL/GenBank/DDBJ databases">
        <title>Genome sequencing of the rare red list fungi Hericium alpestre (H. flagellum).</title>
        <authorList>
            <person name="Buettner E."/>
            <person name="Kellner H."/>
        </authorList>
    </citation>
    <scope>NUCLEOTIDE SEQUENCE [LARGE SCALE GENOMIC DNA]</scope>
    <source>
        <strain evidence="2 3">DSM 108284</strain>
    </source>
</reference>
<evidence type="ECO:0000313" key="3">
    <source>
        <dbReference type="Proteomes" id="UP000298061"/>
    </source>
</evidence>